<accession>A0ABP3HC75</accession>
<dbReference type="RefSeq" id="WP_252803518.1">
    <property type="nucleotide sequence ID" value="NZ_BAAABM010000064.1"/>
</dbReference>
<protein>
    <recommendedName>
        <fullName evidence="1">SnoaL-like domain-containing protein</fullName>
    </recommendedName>
</protein>
<keyword evidence="3" id="KW-1185">Reference proteome</keyword>
<name>A0ABP3HC75_9ACTN</name>
<dbReference type="Proteomes" id="UP001501822">
    <property type="component" value="Unassembled WGS sequence"/>
</dbReference>
<proteinExistence type="predicted"/>
<dbReference type="Gene3D" id="3.10.450.50">
    <property type="match status" value="1"/>
</dbReference>
<gene>
    <name evidence="2" type="ORF">GCM10010151_63300</name>
</gene>
<comment type="caution">
    <text evidence="2">The sequence shown here is derived from an EMBL/GenBank/DDBJ whole genome shotgun (WGS) entry which is preliminary data.</text>
</comment>
<dbReference type="InterPro" id="IPR032710">
    <property type="entry name" value="NTF2-like_dom_sf"/>
</dbReference>
<dbReference type="Pfam" id="PF12680">
    <property type="entry name" value="SnoaL_2"/>
    <property type="match status" value="1"/>
</dbReference>
<evidence type="ECO:0000313" key="3">
    <source>
        <dbReference type="Proteomes" id="UP001501822"/>
    </source>
</evidence>
<feature type="domain" description="SnoaL-like" evidence="1">
    <location>
        <begin position="11"/>
        <end position="115"/>
    </location>
</feature>
<dbReference type="SUPFAM" id="SSF54427">
    <property type="entry name" value="NTF2-like"/>
    <property type="match status" value="1"/>
</dbReference>
<dbReference type="EMBL" id="BAAABM010000064">
    <property type="protein sequence ID" value="GAA0364665.1"/>
    <property type="molecule type" value="Genomic_DNA"/>
</dbReference>
<dbReference type="InterPro" id="IPR037401">
    <property type="entry name" value="SnoaL-like"/>
</dbReference>
<evidence type="ECO:0000259" key="1">
    <source>
        <dbReference type="Pfam" id="PF12680"/>
    </source>
</evidence>
<reference evidence="3" key="1">
    <citation type="journal article" date="2019" name="Int. J. Syst. Evol. Microbiol.">
        <title>The Global Catalogue of Microorganisms (GCM) 10K type strain sequencing project: providing services to taxonomists for standard genome sequencing and annotation.</title>
        <authorList>
            <consortium name="The Broad Institute Genomics Platform"/>
            <consortium name="The Broad Institute Genome Sequencing Center for Infectious Disease"/>
            <person name="Wu L."/>
            <person name="Ma J."/>
        </authorList>
    </citation>
    <scope>NUCLEOTIDE SEQUENCE [LARGE SCALE GENOMIC DNA]</scope>
    <source>
        <strain evidence="3">JCM 3146</strain>
    </source>
</reference>
<organism evidence="2 3">
    <name type="scientific">Actinoallomurus spadix</name>
    <dbReference type="NCBI Taxonomy" id="79912"/>
    <lineage>
        <taxon>Bacteria</taxon>
        <taxon>Bacillati</taxon>
        <taxon>Actinomycetota</taxon>
        <taxon>Actinomycetes</taxon>
        <taxon>Streptosporangiales</taxon>
        <taxon>Thermomonosporaceae</taxon>
        <taxon>Actinoallomurus</taxon>
    </lineage>
</organism>
<evidence type="ECO:0000313" key="2">
    <source>
        <dbReference type="EMBL" id="GAA0364665.1"/>
    </source>
</evidence>
<sequence>MTADSATRRLVEQYYDLIDSGDLHQACGLMAENVKFTFANADPIFGQESAEAAIQVVLDRCTAIRHRVVTWFEEPGPDGSVNANFEIRIRYDLKNGKVLDNPGAVFATVNDDGVFTEQRLYGDLNEVFAD</sequence>